<proteinExistence type="predicted"/>
<evidence type="ECO:0008006" key="3">
    <source>
        <dbReference type="Google" id="ProtNLM"/>
    </source>
</evidence>
<dbReference type="SUPFAM" id="SSF51905">
    <property type="entry name" value="FAD/NAD(P)-binding domain"/>
    <property type="match status" value="1"/>
</dbReference>
<reference evidence="1 2" key="1">
    <citation type="submission" date="2020-07" db="EMBL/GenBank/DDBJ databases">
        <title>non toxigenic Corynebacterium sp. nov from a clinical source.</title>
        <authorList>
            <person name="Bernier A.-M."/>
            <person name="Bernard K."/>
        </authorList>
    </citation>
    <scope>NUCLEOTIDE SEQUENCE [LARGE SCALE GENOMIC DNA]</scope>
    <source>
        <strain evidence="2">NML 93-0612</strain>
    </source>
</reference>
<evidence type="ECO:0000313" key="1">
    <source>
        <dbReference type="EMBL" id="QMV85346.1"/>
    </source>
</evidence>
<keyword evidence="2" id="KW-1185">Reference proteome</keyword>
<protein>
    <recommendedName>
        <fullName evidence="3">Lycopene cyclase</fullName>
    </recommendedName>
</protein>
<dbReference type="PANTHER" id="PTHR39757">
    <property type="match status" value="1"/>
</dbReference>
<gene>
    <name evidence="1" type="ORF">HW450_00855</name>
</gene>
<evidence type="ECO:0000313" key="2">
    <source>
        <dbReference type="Proteomes" id="UP000515570"/>
    </source>
</evidence>
<dbReference type="Pfam" id="PF05834">
    <property type="entry name" value="Lycopene_cycl"/>
    <property type="match status" value="1"/>
</dbReference>
<dbReference type="EMBL" id="CP059833">
    <property type="protein sequence ID" value="QMV85346.1"/>
    <property type="molecule type" value="Genomic_DNA"/>
</dbReference>
<organism evidence="1 2">
    <name type="scientific">Corynebacterium hindlerae</name>
    <dbReference type="NCBI Taxonomy" id="699041"/>
    <lineage>
        <taxon>Bacteria</taxon>
        <taxon>Bacillati</taxon>
        <taxon>Actinomycetota</taxon>
        <taxon>Actinomycetes</taxon>
        <taxon>Mycobacteriales</taxon>
        <taxon>Corynebacteriaceae</taxon>
        <taxon>Corynebacterium</taxon>
    </lineage>
</organism>
<accession>A0A7G5FFF5</accession>
<sequence>MSTFDMIILGLGPAGAYLGHRATARGLKVLGIDPAAQWTATYGGWVDELADAPLFWRGFPSVRFGGLGYQLDREYGIIDNSWRERLLNFEVLQESAEITSAYSVRVAGVEYQTQMLIDARGATPQPPYQQAFGVFLDSGPVTWMDFHGETFQYSFPTPRGHLVEETLLVTATERPWEQLASTLPQQQNTGEEKVLIPMGPQHYDSPALPYGARAGFINPVCGFSLGTSISLADATLDALWRGGPLPWRTRTFRADVALARRLQRVLLKLEPAQVQHLLKALLLSPFHARFLKLGDLPGTLTGMAWVFARVPLSTKAAILRALI</sequence>
<dbReference type="RefSeq" id="WP_182386168.1">
    <property type="nucleotide sequence ID" value="NZ_CP059833.1"/>
</dbReference>
<name>A0A7G5FFF5_9CORY</name>
<dbReference type="Proteomes" id="UP000515570">
    <property type="component" value="Chromosome"/>
</dbReference>
<dbReference type="InterPro" id="IPR036188">
    <property type="entry name" value="FAD/NAD-bd_sf"/>
</dbReference>
<dbReference type="PANTHER" id="PTHR39757:SF5">
    <property type="entry name" value="OS02G0190600 PROTEIN"/>
    <property type="match status" value="1"/>
</dbReference>
<dbReference type="AlphaFoldDB" id="A0A7G5FFF5"/>